<protein>
    <submittedName>
        <fullName evidence="2">DUF1622 domain-containing protein</fullName>
    </submittedName>
</protein>
<keyword evidence="3" id="KW-1185">Reference proteome</keyword>
<dbReference type="InterPro" id="IPR012427">
    <property type="entry name" value="DUF1622"/>
</dbReference>
<dbReference type="RefSeq" id="WP_386736765.1">
    <property type="nucleotide sequence ID" value="NZ_JBHRXI010000017.1"/>
</dbReference>
<proteinExistence type="predicted"/>
<comment type="caution">
    <text evidence="2">The sequence shown here is derived from an EMBL/GenBank/DDBJ whole genome shotgun (WGS) entry which is preliminary data.</text>
</comment>
<evidence type="ECO:0000313" key="3">
    <source>
        <dbReference type="Proteomes" id="UP001595629"/>
    </source>
</evidence>
<evidence type="ECO:0000313" key="2">
    <source>
        <dbReference type="EMBL" id="MFC3615495.1"/>
    </source>
</evidence>
<sequence length="110" mass="11869">MNGLETAVVSLADALQLVFEAASVLVVAFGGAAFLAMLFKQAGAERTAVARRVFGRYLIIALELQLAADIISTATDPTLQEIGKLAAIAVIRTFLNYFLVQELRQEEARI</sequence>
<dbReference type="EMBL" id="JBHRXI010000017">
    <property type="protein sequence ID" value="MFC3615495.1"/>
    <property type="molecule type" value="Genomic_DNA"/>
</dbReference>
<accession>A0ABV7TJM2</accession>
<keyword evidence="1" id="KW-1133">Transmembrane helix</keyword>
<dbReference type="Pfam" id="PF07784">
    <property type="entry name" value="DUF1622"/>
    <property type="match status" value="1"/>
</dbReference>
<organism evidence="2 3">
    <name type="scientific">Lutimaribacter marinistellae</name>
    <dbReference type="NCBI Taxonomy" id="1820329"/>
    <lineage>
        <taxon>Bacteria</taxon>
        <taxon>Pseudomonadati</taxon>
        <taxon>Pseudomonadota</taxon>
        <taxon>Alphaproteobacteria</taxon>
        <taxon>Rhodobacterales</taxon>
        <taxon>Roseobacteraceae</taxon>
        <taxon>Lutimaribacter</taxon>
    </lineage>
</organism>
<feature type="transmembrane region" description="Helical" evidence="1">
    <location>
        <begin position="17"/>
        <end position="39"/>
    </location>
</feature>
<name>A0ABV7TJM2_9RHOB</name>
<keyword evidence="1" id="KW-0472">Membrane</keyword>
<dbReference type="PANTHER" id="PTHR38468:SF1">
    <property type="entry name" value="SLL0939 PROTEIN"/>
    <property type="match status" value="1"/>
</dbReference>
<reference evidence="3" key="1">
    <citation type="journal article" date="2019" name="Int. J. Syst. Evol. Microbiol.">
        <title>The Global Catalogue of Microorganisms (GCM) 10K type strain sequencing project: providing services to taxonomists for standard genome sequencing and annotation.</title>
        <authorList>
            <consortium name="The Broad Institute Genomics Platform"/>
            <consortium name="The Broad Institute Genome Sequencing Center for Infectious Disease"/>
            <person name="Wu L."/>
            <person name="Ma J."/>
        </authorList>
    </citation>
    <scope>NUCLEOTIDE SEQUENCE [LARGE SCALE GENOMIC DNA]</scope>
    <source>
        <strain evidence="3">KCTC 42911</strain>
    </source>
</reference>
<gene>
    <name evidence="2" type="ORF">ACFORG_17195</name>
</gene>
<dbReference type="PANTHER" id="PTHR38468">
    <property type="entry name" value="SLL0939 PROTEIN"/>
    <property type="match status" value="1"/>
</dbReference>
<keyword evidence="1" id="KW-0812">Transmembrane</keyword>
<evidence type="ECO:0000256" key="1">
    <source>
        <dbReference type="SAM" id="Phobius"/>
    </source>
</evidence>
<dbReference type="Proteomes" id="UP001595629">
    <property type="component" value="Unassembled WGS sequence"/>
</dbReference>